<name>A0AA40HXB5_CNENI</name>
<feature type="region of interest" description="Disordered" evidence="1">
    <location>
        <begin position="1"/>
        <end position="22"/>
    </location>
</feature>
<organism evidence="2 3">
    <name type="scientific">Cnephaeus nilssonii</name>
    <name type="common">Northern bat</name>
    <name type="synonym">Eptesicus nilssonii</name>
    <dbReference type="NCBI Taxonomy" id="3371016"/>
    <lineage>
        <taxon>Eukaryota</taxon>
        <taxon>Metazoa</taxon>
        <taxon>Chordata</taxon>
        <taxon>Craniata</taxon>
        <taxon>Vertebrata</taxon>
        <taxon>Euteleostomi</taxon>
        <taxon>Mammalia</taxon>
        <taxon>Eutheria</taxon>
        <taxon>Laurasiatheria</taxon>
        <taxon>Chiroptera</taxon>
        <taxon>Yangochiroptera</taxon>
        <taxon>Vespertilionidae</taxon>
        <taxon>Cnephaeus</taxon>
    </lineage>
</organism>
<protein>
    <submittedName>
        <fullName evidence="2">Uncharacterized protein</fullName>
    </submittedName>
</protein>
<dbReference type="EMBL" id="JAULJE010000009">
    <property type="protein sequence ID" value="KAK1339138.1"/>
    <property type="molecule type" value="Genomic_DNA"/>
</dbReference>
<evidence type="ECO:0000313" key="3">
    <source>
        <dbReference type="Proteomes" id="UP001177744"/>
    </source>
</evidence>
<proteinExistence type="predicted"/>
<comment type="caution">
    <text evidence="2">The sequence shown here is derived from an EMBL/GenBank/DDBJ whole genome shotgun (WGS) entry which is preliminary data.</text>
</comment>
<dbReference type="Proteomes" id="UP001177744">
    <property type="component" value="Unassembled WGS sequence"/>
</dbReference>
<evidence type="ECO:0000313" key="2">
    <source>
        <dbReference type="EMBL" id="KAK1339138.1"/>
    </source>
</evidence>
<sequence>MGWAATGSALIPGDSRVESSSAKTVLCFCERRRRKTQQSVLLPKADQGRPGAEDPGDLQGFAQGPAPTRPRGQLRGRRGLRTSLSEMYPNQEQGVPHGEGVPRAPAGTVVPPELLE</sequence>
<feature type="region of interest" description="Disordered" evidence="1">
    <location>
        <begin position="34"/>
        <end position="116"/>
    </location>
</feature>
<gene>
    <name evidence="2" type="ORF">QTO34_019812</name>
</gene>
<reference evidence="2" key="1">
    <citation type="submission" date="2023-06" db="EMBL/GenBank/DDBJ databases">
        <title>Reference genome for the Northern bat (Eptesicus nilssonii), a most northern bat species.</title>
        <authorList>
            <person name="Laine V.N."/>
            <person name="Pulliainen A.T."/>
            <person name="Lilley T.M."/>
        </authorList>
    </citation>
    <scope>NUCLEOTIDE SEQUENCE</scope>
    <source>
        <strain evidence="2">BLF_Eptnil</strain>
        <tissue evidence="2">Kidney</tissue>
    </source>
</reference>
<keyword evidence="3" id="KW-1185">Reference proteome</keyword>
<evidence type="ECO:0000256" key="1">
    <source>
        <dbReference type="SAM" id="MobiDB-lite"/>
    </source>
</evidence>
<accession>A0AA40HXB5</accession>
<dbReference type="AlphaFoldDB" id="A0AA40HXB5"/>